<gene>
    <name evidence="8" type="ORF">MNEG_5074</name>
</gene>
<evidence type="ECO:0000256" key="2">
    <source>
        <dbReference type="ARBA" id="ARBA00005891"/>
    </source>
</evidence>
<comment type="function">
    <text evidence="7">Arginine methyltransferase involved in the assembly or stability of mitochondrial NADH:ubiquinone oxidoreductase complex (complex I).</text>
</comment>
<dbReference type="GO" id="GO:0035243">
    <property type="term" value="F:protein-arginine omega-N symmetric methyltransferase activity"/>
    <property type="evidence" value="ECO:0007669"/>
    <property type="project" value="UniProtKB-EC"/>
</dbReference>
<comment type="subcellular location">
    <subcellularLocation>
        <location evidence="1 7">Mitochondrion</location>
    </subcellularLocation>
</comment>
<dbReference type="EMBL" id="KK100957">
    <property type="protein sequence ID" value="KIZ02889.1"/>
    <property type="molecule type" value="Genomic_DNA"/>
</dbReference>
<dbReference type="GO" id="GO:0032259">
    <property type="term" value="P:methylation"/>
    <property type="evidence" value="ECO:0007669"/>
    <property type="project" value="UniProtKB-KW"/>
</dbReference>
<dbReference type="RefSeq" id="XP_013901908.1">
    <property type="nucleotide sequence ID" value="XM_014046454.1"/>
</dbReference>
<evidence type="ECO:0000256" key="4">
    <source>
        <dbReference type="ARBA" id="ARBA00022679"/>
    </source>
</evidence>
<evidence type="ECO:0000313" key="9">
    <source>
        <dbReference type="Proteomes" id="UP000054498"/>
    </source>
</evidence>
<protein>
    <recommendedName>
        <fullName evidence="7">Protein arginine methyltransferase NDUFAF7</fullName>
        <ecNumber evidence="7">2.1.1.320</ecNumber>
    </recommendedName>
</protein>
<accession>A0A0D2L7R1</accession>
<dbReference type="Proteomes" id="UP000054498">
    <property type="component" value="Unassembled WGS sequence"/>
</dbReference>
<evidence type="ECO:0000256" key="5">
    <source>
        <dbReference type="ARBA" id="ARBA00023128"/>
    </source>
</evidence>
<dbReference type="EC" id="2.1.1.320" evidence="7"/>
<dbReference type="InterPro" id="IPR038375">
    <property type="entry name" value="NDUFAF7_sf"/>
</dbReference>
<keyword evidence="3 7" id="KW-0489">Methyltransferase</keyword>
<dbReference type="OrthoDB" id="17415at2759"/>
<sequence length="180" mass="19911">MLLRDFIHESLYHPVLGYFSRARPPLARLPEPIQFGQLVGQTEYRLKLQQLHKQLEVDWLTPAEVFRPWFGRSIAKYLLEERRHTWGAREPLLIVEIGGGTGSLAASVLDFIAEADPVVYSSTTYACLEISQRLSELQRQTVAGDAGHGAAFLPLNADGGQAAAWEALARALPPQHAAGL</sequence>
<keyword evidence="5 7" id="KW-0496">Mitochondrion</keyword>
<dbReference type="Gene3D" id="3.40.50.12710">
    <property type="match status" value="1"/>
</dbReference>
<dbReference type="AlphaFoldDB" id="A0A0D2L7R1"/>
<dbReference type="InterPro" id="IPR029063">
    <property type="entry name" value="SAM-dependent_MTases_sf"/>
</dbReference>
<keyword evidence="4 7" id="KW-0808">Transferase</keyword>
<dbReference type="PANTHER" id="PTHR12049">
    <property type="entry name" value="PROTEIN ARGININE METHYLTRANSFERASE NDUFAF7, MITOCHONDRIAL"/>
    <property type="match status" value="1"/>
</dbReference>
<evidence type="ECO:0000313" key="8">
    <source>
        <dbReference type="EMBL" id="KIZ02889.1"/>
    </source>
</evidence>
<comment type="catalytic activity">
    <reaction evidence="6 7">
        <text>L-arginyl-[protein] + 2 S-adenosyl-L-methionine = N(omega),N(omega)'-dimethyl-L-arginyl-[protein] + 2 S-adenosyl-L-homocysteine + 2 H(+)</text>
        <dbReference type="Rhea" id="RHEA:48108"/>
        <dbReference type="Rhea" id="RHEA-COMP:10532"/>
        <dbReference type="Rhea" id="RHEA-COMP:11992"/>
        <dbReference type="ChEBI" id="CHEBI:15378"/>
        <dbReference type="ChEBI" id="CHEBI:29965"/>
        <dbReference type="ChEBI" id="CHEBI:57856"/>
        <dbReference type="ChEBI" id="CHEBI:59789"/>
        <dbReference type="ChEBI" id="CHEBI:88221"/>
        <dbReference type="EC" id="2.1.1.320"/>
    </reaction>
</comment>
<dbReference type="STRING" id="145388.A0A0D2L7R1"/>
<dbReference type="Pfam" id="PF02636">
    <property type="entry name" value="Methyltransf_28"/>
    <property type="match status" value="1"/>
</dbReference>
<proteinExistence type="inferred from homology"/>
<dbReference type="KEGG" id="mng:MNEG_5074"/>
<evidence type="ECO:0000256" key="7">
    <source>
        <dbReference type="RuleBase" id="RU364114"/>
    </source>
</evidence>
<dbReference type="PANTHER" id="PTHR12049:SF5">
    <property type="entry name" value="PROTEIN ARGININE METHYLTRANSFERASE NDUFAF7 HOMOLOG, MITOCHONDRIAL"/>
    <property type="match status" value="1"/>
</dbReference>
<keyword evidence="9" id="KW-1185">Reference proteome</keyword>
<dbReference type="InterPro" id="IPR003788">
    <property type="entry name" value="NDUFAF7"/>
</dbReference>
<reference evidence="8 9" key="1">
    <citation type="journal article" date="2013" name="BMC Genomics">
        <title>Reconstruction of the lipid metabolism for the microalga Monoraphidium neglectum from its genome sequence reveals characteristics suitable for biofuel production.</title>
        <authorList>
            <person name="Bogen C."/>
            <person name="Al-Dilaimi A."/>
            <person name="Albersmeier A."/>
            <person name="Wichmann J."/>
            <person name="Grundmann M."/>
            <person name="Rupp O."/>
            <person name="Lauersen K.J."/>
            <person name="Blifernez-Klassen O."/>
            <person name="Kalinowski J."/>
            <person name="Goesmann A."/>
            <person name="Mussgnug J.H."/>
            <person name="Kruse O."/>
        </authorList>
    </citation>
    <scope>NUCLEOTIDE SEQUENCE [LARGE SCALE GENOMIC DNA]</scope>
    <source>
        <strain evidence="8 9">SAG 48.87</strain>
    </source>
</reference>
<evidence type="ECO:0000256" key="3">
    <source>
        <dbReference type="ARBA" id="ARBA00022603"/>
    </source>
</evidence>
<dbReference type="SUPFAM" id="SSF53335">
    <property type="entry name" value="S-adenosyl-L-methionine-dependent methyltransferases"/>
    <property type="match status" value="1"/>
</dbReference>
<evidence type="ECO:0000256" key="6">
    <source>
        <dbReference type="ARBA" id="ARBA00048612"/>
    </source>
</evidence>
<name>A0A0D2L7R1_9CHLO</name>
<comment type="similarity">
    <text evidence="2 7">Belongs to the NDUFAF7 family.</text>
</comment>
<evidence type="ECO:0000256" key="1">
    <source>
        <dbReference type="ARBA" id="ARBA00004173"/>
    </source>
</evidence>
<organism evidence="8 9">
    <name type="scientific">Monoraphidium neglectum</name>
    <dbReference type="NCBI Taxonomy" id="145388"/>
    <lineage>
        <taxon>Eukaryota</taxon>
        <taxon>Viridiplantae</taxon>
        <taxon>Chlorophyta</taxon>
        <taxon>core chlorophytes</taxon>
        <taxon>Chlorophyceae</taxon>
        <taxon>CS clade</taxon>
        <taxon>Sphaeropleales</taxon>
        <taxon>Selenastraceae</taxon>
        <taxon>Monoraphidium</taxon>
    </lineage>
</organism>
<dbReference type="GeneID" id="25737951"/>
<dbReference type="GO" id="GO:0005739">
    <property type="term" value="C:mitochondrion"/>
    <property type="evidence" value="ECO:0007669"/>
    <property type="project" value="UniProtKB-SubCell"/>
</dbReference>